<keyword evidence="1" id="KW-0472">Membrane</keyword>
<feature type="transmembrane region" description="Helical" evidence="1">
    <location>
        <begin position="88"/>
        <end position="108"/>
    </location>
</feature>
<dbReference type="EMBL" id="JAHYQA010000002">
    <property type="protein sequence ID" value="MCE9236244.1"/>
    <property type="molecule type" value="Genomic_DNA"/>
</dbReference>
<evidence type="ECO:0000313" key="3">
    <source>
        <dbReference type="Proteomes" id="UP001200544"/>
    </source>
</evidence>
<feature type="transmembrane region" description="Helical" evidence="1">
    <location>
        <begin position="15"/>
        <end position="33"/>
    </location>
</feature>
<reference evidence="2" key="1">
    <citation type="submission" date="2021-07" db="EMBL/GenBank/DDBJ databases">
        <title>Comparative genomics of Bacteroides fragilis group isolates reveals species-dependent resistance mechanisms and validates clinical tools for resistance prediction.</title>
        <authorList>
            <person name="Wallace M.J."/>
            <person name="Jean S."/>
            <person name="Wallace M.A."/>
            <person name="Carey-Ann B.D."/>
            <person name="Dantas G."/>
        </authorList>
    </citation>
    <scope>NUCLEOTIDE SEQUENCE</scope>
    <source>
        <strain evidence="2">BJH_160</strain>
    </source>
</reference>
<evidence type="ECO:0000256" key="1">
    <source>
        <dbReference type="SAM" id="Phobius"/>
    </source>
</evidence>
<feature type="transmembrane region" description="Helical" evidence="1">
    <location>
        <begin position="224"/>
        <end position="244"/>
    </location>
</feature>
<gene>
    <name evidence="2" type="ORF">K0H07_03610</name>
</gene>
<keyword evidence="1" id="KW-0812">Transmembrane</keyword>
<protein>
    <recommendedName>
        <fullName evidence="4">Transmembrane protein</fullName>
    </recommendedName>
</protein>
<dbReference type="Proteomes" id="UP001200544">
    <property type="component" value="Unassembled WGS sequence"/>
</dbReference>
<evidence type="ECO:0008006" key="4">
    <source>
        <dbReference type="Google" id="ProtNLM"/>
    </source>
</evidence>
<feature type="transmembrane region" description="Helical" evidence="1">
    <location>
        <begin position="142"/>
        <end position="161"/>
    </location>
</feature>
<keyword evidence="1" id="KW-1133">Transmembrane helix</keyword>
<evidence type="ECO:0000313" key="2">
    <source>
        <dbReference type="EMBL" id="MCE9236244.1"/>
    </source>
</evidence>
<accession>A0AAW4Z179</accession>
<dbReference type="AlphaFoldDB" id="A0AAW4Z179"/>
<feature type="transmembrane region" description="Helical" evidence="1">
    <location>
        <begin position="54"/>
        <end position="76"/>
    </location>
</feature>
<dbReference type="RefSeq" id="WP_234128480.1">
    <property type="nucleotide sequence ID" value="NZ_JAHYQA010000002.1"/>
</dbReference>
<proteinExistence type="predicted"/>
<sequence length="262" mass="29991">MAATIDIDRMIEICFAAQFFVYGYMALFLYPYNDYDAVLHMRHTGSKPYFRGRRVLAVVYIFLGIAAGFGLCPASPSNGSAADGWASPLVPACLTLFFTAHAGMLLGLCDYAITERKNDLLRLLPLPVLCALYAAFPAWSEAIAVLQSVHLVAFIGWYTPLFYRAYDNLNRCCWDAVNETSDDVAPDYDCLPESMPWIGRRYIGLLIITLLALLAHFLPYGWTAYVMAILFTGYLFWFFYWVFLRFPRFARALFYYMNEEER</sequence>
<organism evidence="2 3">
    <name type="scientific">Bacteroides thetaiotaomicron</name>
    <dbReference type="NCBI Taxonomy" id="818"/>
    <lineage>
        <taxon>Bacteria</taxon>
        <taxon>Pseudomonadati</taxon>
        <taxon>Bacteroidota</taxon>
        <taxon>Bacteroidia</taxon>
        <taxon>Bacteroidales</taxon>
        <taxon>Bacteroidaceae</taxon>
        <taxon>Bacteroides</taxon>
    </lineage>
</organism>
<comment type="caution">
    <text evidence="2">The sequence shown here is derived from an EMBL/GenBank/DDBJ whole genome shotgun (WGS) entry which is preliminary data.</text>
</comment>
<feature type="transmembrane region" description="Helical" evidence="1">
    <location>
        <begin position="120"/>
        <end position="136"/>
    </location>
</feature>
<feature type="transmembrane region" description="Helical" evidence="1">
    <location>
        <begin position="202"/>
        <end position="218"/>
    </location>
</feature>
<name>A0AAW4Z179_BACT4</name>